<proteinExistence type="predicted"/>
<dbReference type="AlphaFoldDB" id="A0A9Q8X414"/>
<dbReference type="CDD" id="cd12797">
    <property type="entry name" value="M23_peptidase"/>
    <property type="match status" value="1"/>
</dbReference>
<keyword evidence="7" id="KW-0482">Metalloprotease</keyword>
<keyword evidence="5" id="KW-0378">Hydrolase</keyword>
<dbReference type="Pfam" id="PF19425">
    <property type="entry name" value="Csd3_N2"/>
    <property type="match status" value="1"/>
</dbReference>
<keyword evidence="3" id="KW-0645">Protease</keyword>
<evidence type="ECO:0000256" key="1">
    <source>
        <dbReference type="ARBA" id="ARBA00001947"/>
    </source>
</evidence>
<dbReference type="GO" id="GO:0030313">
    <property type="term" value="C:cell envelope"/>
    <property type="evidence" value="ECO:0007669"/>
    <property type="project" value="UniProtKB-SubCell"/>
</dbReference>
<dbReference type="PROSITE" id="PS51782">
    <property type="entry name" value="LYSM"/>
    <property type="match status" value="1"/>
</dbReference>
<dbReference type="Proteomes" id="UP001056381">
    <property type="component" value="Chromosome"/>
</dbReference>
<dbReference type="InterPro" id="IPR016047">
    <property type="entry name" value="M23ase_b-sheet_dom"/>
</dbReference>
<evidence type="ECO:0000256" key="3">
    <source>
        <dbReference type="ARBA" id="ARBA00022670"/>
    </source>
</evidence>
<dbReference type="GO" id="GO:0046872">
    <property type="term" value="F:metal ion binding"/>
    <property type="evidence" value="ECO:0007669"/>
    <property type="project" value="UniProtKB-KW"/>
</dbReference>
<organism evidence="9 10">
    <name type="scientific">SAR86 cluster bacterium</name>
    <dbReference type="NCBI Taxonomy" id="2030880"/>
    <lineage>
        <taxon>Bacteria</taxon>
        <taxon>Pseudomonadati</taxon>
        <taxon>Pseudomonadota</taxon>
        <taxon>Gammaproteobacteria</taxon>
        <taxon>SAR86 cluster</taxon>
    </lineage>
</organism>
<keyword evidence="10" id="KW-1185">Reference proteome</keyword>
<evidence type="ECO:0000256" key="7">
    <source>
        <dbReference type="ARBA" id="ARBA00023049"/>
    </source>
</evidence>
<dbReference type="PANTHER" id="PTHR21666:SF288">
    <property type="entry name" value="CELL DIVISION PROTEIN YTFB"/>
    <property type="match status" value="1"/>
</dbReference>
<protein>
    <submittedName>
        <fullName evidence="9">M23 family metallopeptidase</fullName>
    </submittedName>
</protein>
<dbReference type="InterPro" id="IPR018392">
    <property type="entry name" value="LysM"/>
</dbReference>
<dbReference type="PANTHER" id="PTHR21666">
    <property type="entry name" value="PEPTIDASE-RELATED"/>
    <property type="match status" value="1"/>
</dbReference>
<evidence type="ECO:0000259" key="8">
    <source>
        <dbReference type="PROSITE" id="PS51782"/>
    </source>
</evidence>
<evidence type="ECO:0000256" key="4">
    <source>
        <dbReference type="ARBA" id="ARBA00022723"/>
    </source>
</evidence>
<dbReference type="Gene3D" id="2.70.70.10">
    <property type="entry name" value="Glucose Permease (Domain IIA)"/>
    <property type="match status" value="1"/>
</dbReference>
<dbReference type="GO" id="GO:0004222">
    <property type="term" value="F:metalloendopeptidase activity"/>
    <property type="evidence" value="ECO:0007669"/>
    <property type="project" value="TreeGrafter"/>
</dbReference>
<comment type="subcellular location">
    <subcellularLocation>
        <location evidence="2">Cell envelope</location>
    </subcellularLocation>
</comment>
<dbReference type="SUPFAM" id="SSF51261">
    <property type="entry name" value="Duplicated hybrid motif"/>
    <property type="match status" value="1"/>
</dbReference>
<dbReference type="Pfam" id="PF01551">
    <property type="entry name" value="Peptidase_M23"/>
    <property type="match status" value="1"/>
</dbReference>
<dbReference type="InterPro" id="IPR011055">
    <property type="entry name" value="Dup_hybrid_motif"/>
</dbReference>
<dbReference type="GO" id="GO:0006508">
    <property type="term" value="P:proteolysis"/>
    <property type="evidence" value="ECO:0007669"/>
    <property type="project" value="UniProtKB-KW"/>
</dbReference>
<keyword evidence="4" id="KW-0479">Metal-binding</keyword>
<reference evidence="9" key="1">
    <citation type="submission" date="2022-05" db="EMBL/GenBank/DDBJ databases">
        <title>Single-amplified genomics reveal most streamlined microbe among free-living bacteria.</title>
        <authorList>
            <person name="Roda-Garcia J."/>
            <person name="Haro-Moreno J.M."/>
            <person name="Rodriguez-Valera F."/>
            <person name="Almagro-Moreno S."/>
            <person name="Lopez-Perez M."/>
        </authorList>
    </citation>
    <scope>NUCLEOTIDE SEQUENCE</scope>
    <source>
        <strain evidence="9">TMED112-D2-2</strain>
    </source>
</reference>
<evidence type="ECO:0000256" key="6">
    <source>
        <dbReference type="ARBA" id="ARBA00022833"/>
    </source>
</evidence>
<dbReference type="Gene3D" id="3.10.450.350">
    <property type="match status" value="1"/>
</dbReference>
<evidence type="ECO:0000313" key="9">
    <source>
        <dbReference type="EMBL" id="URQ63046.1"/>
    </source>
</evidence>
<feature type="domain" description="LysM" evidence="8">
    <location>
        <begin position="58"/>
        <end position="105"/>
    </location>
</feature>
<dbReference type="InterPro" id="IPR045834">
    <property type="entry name" value="Csd3_N2"/>
</dbReference>
<evidence type="ECO:0000256" key="5">
    <source>
        <dbReference type="ARBA" id="ARBA00022801"/>
    </source>
</evidence>
<keyword evidence="6" id="KW-0862">Zinc</keyword>
<evidence type="ECO:0000313" key="10">
    <source>
        <dbReference type="Proteomes" id="UP001056381"/>
    </source>
</evidence>
<dbReference type="EMBL" id="CP097966">
    <property type="protein sequence ID" value="URQ63046.1"/>
    <property type="molecule type" value="Genomic_DNA"/>
</dbReference>
<name>A0A9Q8X414_9GAMM</name>
<sequence>MNIDYRLKFALFLILAAIVFFMFKANNIFENKIVTHQSKSITFKDDTKPIQIGSTDETTYKIKKGDTFYSLLKQLKINPLLINKIVNDENLNSFKTLLPGNEIIFSNIGKKIFLKKFDGKSAVDLMEISGDRFKLKKLTNLNSYVAFKEYKIERSLYESALKAEVPNNIIDELMIVFGWDIDFVFDVRVGDKVKVLYKEFYLEGRLLGNSDILAATFINNGKEFSVFRFTQQGVKDYFSADGKSVKKSFLKTPIEFAAITSPYNLKRKHPILNTIRPHTGTDYRGKTGTPVKVTGDGIVVRANFSNSYGNIIDVKHFNKYLTRYAHLNNFERSIKVGSRVKQGQVIGYVGSTGLATGPHLHYEFRINGKHTNPVNVSMPDAQPINQYNKAAFNKVTKERIGLINNLSSI</sequence>
<gene>
    <name evidence="9" type="ORF">M9B40_04815</name>
</gene>
<accession>A0A9Q8X414</accession>
<evidence type="ECO:0000256" key="2">
    <source>
        <dbReference type="ARBA" id="ARBA00004196"/>
    </source>
</evidence>
<dbReference type="InterPro" id="IPR050570">
    <property type="entry name" value="Cell_wall_metabolism_enzyme"/>
</dbReference>
<comment type="cofactor">
    <cofactor evidence="1">
        <name>Zn(2+)</name>
        <dbReference type="ChEBI" id="CHEBI:29105"/>
    </cofactor>
</comment>